<evidence type="ECO:0000313" key="17">
    <source>
        <dbReference type="Proteomes" id="UP000037122"/>
    </source>
</evidence>
<evidence type="ECO:0000256" key="2">
    <source>
        <dbReference type="ARBA" id="ARBA00012513"/>
    </source>
</evidence>
<comment type="similarity">
    <text evidence="1">Belongs to the protein kinase superfamily. AGC Ser/Thr protein kinase family. RAC subfamily.</text>
</comment>
<feature type="compositionally biased region" description="Low complexity" evidence="13">
    <location>
        <begin position="18"/>
        <end position="33"/>
    </location>
</feature>
<dbReference type="EC" id="2.7.11.1" evidence="2"/>
<evidence type="ECO:0000256" key="8">
    <source>
        <dbReference type="ARBA" id="ARBA00022840"/>
    </source>
</evidence>
<name>A0A0L0P258_CANAR</name>
<proteinExistence type="inferred from homology"/>
<keyword evidence="5" id="KW-0808">Transferase</keyword>
<dbReference type="FunFam" id="3.30.200.20:FF:000048">
    <property type="entry name" value="Non-specific serine/threonine protein kinase"/>
    <property type="match status" value="1"/>
</dbReference>
<accession>A0A0L0P258</accession>
<evidence type="ECO:0000256" key="3">
    <source>
        <dbReference type="ARBA" id="ARBA00022527"/>
    </source>
</evidence>
<feature type="binding site" evidence="12">
    <location>
        <position position="358"/>
    </location>
    <ligand>
        <name>ATP</name>
        <dbReference type="ChEBI" id="CHEBI:30616"/>
    </ligand>
</feature>
<keyword evidence="6 12" id="KW-0547">Nucleotide-binding</keyword>
<evidence type="ECO:0000256" key="7">
    <source>
        <dbReference type="ARBA" id="ARBA00022777"/>
    </source>
</evidence>
<evidence type="ECO:0000256" key="9">
    <source>
        <dbReference type="ARBA" id="ARBA00022919"/>
    </source>
</evidence>
<keyword evidence="7" id="KW-0418">Kinase</keyword>
<dbReference type="PROSITE" id="PS00108">
    <property type="entry name" value="PROTEIN_KINASE_ST"/>
    <property type="match status" value="1"/>
</dbReference>
<dbReference type="VEuPathDB" id="FungiDB:B9J08_000291"/>
<dbReference type="InterPro" id="IPR000961">
    <property type="entry name" value="AGC-kinase_C"/>
</dbReference>
<dbReference type="Gene3D" id="1.10.510.10">
    <property type="entry name" value="Transferase(Phosphotransferase) domain 1"/>
    <property type="match status" value="1"/>
</dbReference>
<dbReference type="GO" id="GO:0060237">
    <property type="term" value="P:regulation of fungal-type cell wall organization"/>
    <property type="evidence" value="ECO:0007669"/>
    <property type="project" value="UniProtKB-ARBA"/>
</dbReference>
<evidence type="ECO:0000256" key="13">
    <source>
        <dbReference type="SAM" id="MobiDB-lite"/>
    </source>
</evidence>
<keyword evidence="4" id="KW-0597">Phosphoprotein</keyword>
<dbReference type="SMART" id="SM00133">
    <property type="entry name" value="S_TK_X"/>
    <property type="match status" value="1"/>
</dbReference>
<dbReference type="VEuPathDB" id="FungiDB:CJI97_000292"/>
<comment type="catalytic activity">
    <reaction evidence="10">
        <text>L-threonyl-[protein] + ATP = O-phospho-L-threonyl-[protein] + ADP + H(+)</text>
        <dbReference type="Rhea" id="RHEA:46608"/>
        <dbReference type="Rhea" id="RHEA-COMP:11060"/>
        <dbReference type="Rhea" id="RHEA-COMP:11605"/>
        <dbReference type="ChEBI" id="CHEBI:15378"/>
        <dbReference type="ChEBI" id="CHEBI:30013"/>
        <dbReference type="ChEBI" id="CHEBI:30616"/>
        <dbReference type="ChEBI" id="CHEBI:61977"/>
        <dbReference type="ChEBI" id="CHEBI:456216"/>
        <dbReference type="EC" id="2.7.11.1"/>
    </reaction>
</comment>
<dbReference type="Proteomes" id="UP000037122">
    <property type="component" value="Unassembled WGS sequence"/>
</dbReference>
<feature type="domain" description="Protein kinase" evidence="14">
    <location>
        <begin position="329"/>
        <end position="583"/>
    </location>
</feature>
<evidence type="ECO:0000256" key="11">
    <source>
        <dbReference type="ARBA" id="ARBA00048679"/>
    </source>
</evidence>
<dbReference type="GO" id="GO:0006665">
    <property type="term" value="P:sphingolipid metabolic process"/>
    <property type="evidence" value="ECO:0007669"/>
    <property type="project" value="UniProtKB-KW"/>
</dbReference>
<dbReference type="InterPro" id="IPR017892">
    <property type="entry name" value="Pkinase_C"/>
</dbReference>
<dbReference type="VEuPathDB" id="FungiDB:CJI96_0001017"/>
<dbReference type="PROSITE" id="PS00107">
    <property type="entry name" value="PROTEIN_KINASE_ATP"/>
    <property type="match status" value="1"/>
</dbReference>
<dbReference type="SUPFAM" id="SSF56112">
    <property type="entry name" value="Protein kinase-like (PK-like)"/>
    <property type="match status" value="1"/>
</dbReference>
<dbReference type="GO" id="GO:0070941">
    <property type="term" value="P:eisosome assembly"/>
    <property type="evidence" value="ECO:0007669"/>
    <property type="project" value="UniProtKB-ARBA"/>
</dbReference>
<sequence length="650" mass="73314">MLRFKNKFRFGLSEKETPLLSSDSPRNSSESRSTLTQNASPIPDILKLTISENSKKSPSPSLNALAKVKDSASTEPSLASVSLVLAQRVASNPGLLTVKCYRSQNVQLPIDIANNKQILHALASNTNDQNTGSTLSKRLNELIQTEQAGNKSSDLIEGSSAATYLPSNITIPNATGERVTKALLYMTMEFDNNVLMIEPRGGTVDSSQWDRVVSFDVTKTVGASSTGSNFLNVSLFIRLPRNLVPEQEKDSSKHFFAKNGSNIGDLLVGQMKLPLNLRCHNKSIRLIDHENLQFKRGFELIADDRAIGEINVSIDFKPILKNHLSIEDFDLLKVIGKGSFGKVMQVMKKDTRQIYALKTLRKQHIISRMEVTHTLAERTVLARINNPFIVPLKFSFQSPEKLYLVLSFINGGELFYHLQKSGKFSMNRSRFYIAELLTALESLHNLNVIYRDLKPENILLDYQGHIALCDFGLCKLNMSNEDKTNTFCGTPEYLAPELLLNQGYTRSVDWWTLGTLLYEMLTGLPPFYDDDVPTMYKKILQNELKFPSFLEGTEAKDLLTKLLQKDPANRLDDAQEIKNHPFFQDIDWNKLLDKAYLPPFKPQVESLLDTSNFDHTFTNERPQDSVVDDFLSESVQKQFGGWTYNGDTVF</sequence>
<comment type="catalytic activity">
    <reaction evidence="11">
        <text>L-seryl-[protein] + ATP = O-phospho-L-seryl-[protein] + ADP + H(+)</text>
        <dbReference type="Rhea" id="RHEA:17989"/>
        <dbReference type="Rhea" id="RHEA-COMP:9863"/>
        <dbReference type="Rhea" id="RHEA-COMP:11604"/>
        <dbReference type="ChEBI" id="CHEBI:15378"/>
        <dbReference type="ChEBI" id="CHEBI:29999"/>
        <dbReference type="ChEBI" id="CHEBI:30616"/>
        <dbReference type="ChEBI" id="CHEBI:83421"/>
        <dbReference type="ChEBI" id="CHEBI:456216"/>
        <dbReference type="EC" id="2.7.11.1"/>
    </reaction>
</comment>
<keyword evidence="3" id="KW-0723">Serine/threonine-protein kinase</keyword>
<dbReference type="PROSITE" id="PS51285">
    <property type="entry name" value="AGC_KINASE_CTER"/>
    <property type="match status" value="1"/>
</dbReference>
<evidence type="ECO:0000256" key="10">
    <source>
        <dbReference type="ARBA" id="ARBA00047899"/>
    </source>
</evidence>
<reference evidence="17" key="1">
    <citation type="journal article" date="2015" name="BMC Genomics">
        <title>Draft genome of a commonly misdiagnosed multidrug resistant pathogen Candida auris.</title>
        <authorList>
            <person name="Chatterjee S."/>
            <person name="Alampalli S.V."/>
            <person name="Nageshan R.K."/>
            <person name="Chettiar S.T."/>
            <person name="Joshi S."/>
            <person name="Tatu U.S."/>
        </authorList>
    </citation>
    <scope>NUCLEOTIDE SEQUENCE [LARGE SCALE GENOMIC DNA]</scope>
    <source>
        <strain evidence="17">6684</strain>
    </source>
</reference>
<dbReference type="EMBL" id="LGST01000018">
    <property type="protein sequence ID" value="KNE00462.1"/>
    <property type="molecule type" value="Genomic_DNA"/>
</dbReference>
<protein>
    <recommendedName>
        <fullName evidence="2">non-specific serine/threonine protein kinase</fullName>
        <ecNumber evidence="2">2.7.11.1</ecNumber>
    </recommendedName>
</protein>
<dbReference type="GO" id="GO:0005524">
    <property type="term" value="F:ATP binding"/>
    <property type="evidence" value="ECO:0007669"/>
    <property type="project" value="UniProtKB-UniRule"/>
</dbReference>
<evidence type="ECO:0000256" key="12">
    <source>
        <dbReference type="PROSITE-ProRule" id="PRU10141"/>
    </source>
</evidence>
<dbReference type="CDD" id="cd11651">
    <property type="entry name" value="YPK1_N_like"/>
    <property type="match status" value="1"/>
</dbReference>
<keyword evidence="9" id="KW-0746">Sphingolipid metabolism</keyword>
<gene>
    <name evidence="16" type="ORF">QG37_02493</name>
</gene>
<feature type="domain" description="AGC-kinase C-terminal" evidence="15">
    <location>
        <begin position="584"/>
        <end position="650"/>
    </location>
</feature>
<dbReference type="PANTHER" id="PTHR24351">
    <property type="entry name" value="RIBOSOMAL PROTEIN S6 KINASE"/>
    <property type="match status" value="1"/>
</dbReference>
<dbReference type="Pfam" id="PF00433">
    <property type="entry name" value="Pkinase_C"/>
    <property type="match status" value="1"/>
</dbReference>
<evidence type="ECO:0000256" key="5">
    <source>
        <dbReference type="ARBA" id="ARBA00022679"/>
    </source>
</evidence>
<dbReference type="VEuPathDB" id="FungiDB:QG37_02493"/>
<keyword evidence="9" id="KW-0443">Lipid metabolism</keyword>
<dbReference type="SMART" id="SM00220">
    <property type="entry name" value="S_TKc"/>
    <property type="match status" value="1"/>
</dbReference>
<dbReference type="PROSITE" id="PS50011">
    <property type="entry name" value="PROTEIN_KINASE_DOM"/>
    <property type="match status" value="1"/>
</dbReference>
<comment type="caution">
    <text evidence="16">The sequence shown here is derived from an EMBL/GenBank/DDBJ whole genome shotgun (WGS) entry which is preliminary data.</text>
</comment>
<feature type="region of interest" description="Disordered" evidence="13">
    <location>
        <begin position="15"/>
        <end position="40"/>
    </location>
</feature>
<dbReference type="VEuPathDB" id="FungiDB:CJJ09_002264"/>
<evidence type="ECO:0000259" key="15">
    <source>
        <dbReference type="PROSITE" id="PS51285"/>
    </source>
</evidence>
<evidence type="ECO:0000256" key="6">
    <source>
        <dbReference type="ARBA" id="ARBA00022741"/>
    </source>
</evidence>
<dbReference type="GO" id="GO:0004674">
    <property type="term" value="F:protein serine/threonine kinase activity"/>
    <property type="evidence" value="ECO:0007669"/>
    <property type="project" value="UniProtKB-KW"/>
</dbReference>
<dbReference type="GO" id="GO:0106310">
    <property type="term" value="F:protein serine kinase activity"/>
    <property type="evidence" value="ECO:0007669"/>
    <property type="project" value="RHEA"/>
</dbReference>
<evidence type="ECO:0000313" key="16">
    <source>
        <dbReference type="EMBL" id="KNE00462.1"/>
    </source>
</evidence>
<dbReference type="InterPro" id="IPR008271">
    <property type="entry name" value="Ser/Thr_kinase_AS"/>
</dbReference>
<dbReference type="FunFam" id="1.10.510.10:FF:000008">
    <property type="entry name" value="Non-specific serine/threonine protein kinase"/>
    <property type="match status" value="1"/>
</dbReference>
<evidence type="ECO:0000259" key="14">
    <source>
        <dbReference type="PROSITE" id="PS50011"/>
    </source>
</evidence>
<dbReference type="AlphaFoldDB" id="A0A0L0P258"/>
<dbReference type="InterPro" id="IPR000719">
    <property type="entry name" value="Prot_kinase_dom"/>
</dbReference>
<dbReference type="Gene3D" id="3.30.200.20">
    <property type="entry name" value="Phosphorylase Kinase, domain 1"/>
    <property type="match status" value="1"/>
</dbReference>
<organism evidence="16 17">
    <name type="scientific">Candidozyma auris</name>
    <name type="common">Yeast</name>
    <name type="synonym">Candida auris</name>
    <dbReference type="NCBI Taxonomy" id="498019"/>
    <lineage>
        <taxon>Eukaryota</taxon>
        <taxon>Fungi</taxon>
        <taxon>Dikarya</taxon>
        <taxon>Ascomycota</taxon>
        <taxon>Saccharomycotina</taxon>
        <taxon>Pichiomycetes</taxon>
        <taxon>Metschnikowiaceae</taxon>
        <taxon>Candidozyma</taxon>
    </lineage>
</organism>
<dbReference type="GO" id="GO:0030447">
    <property type="term" value="P:filamentous growth"/>
    <property type="evidence" value="ECO:0007669"/>
    <property type="project" value="UniProtKB-ARBA"/>
</dbReference>
<dbReference type="InterPro" id="IPR011009">
    <property type="entry name" value="Kinase-like_dom_sf"/>
</dbReference>
<dbReference type="GO" id="GO:0016020">
    <property type="term" value="C:membrane"/>
    <property type="evidence" value="ECO:0007669"/>
    <property type="project" value="GOC"/>
</dbReference>
<dbReference type="VEuPathDB" id="FungiDB:CJJ07_001592"/>
<evidence type="ECO:0000256" key="4">
    <source>
        <dbReference type="ARBA" id="ARBA00022553"/>
    </source>
</evidence>
<keyword evidence="8 12" id="KW-0067">ATP-binding</keyword>
<evidence type="ECO:0000256" key="1">
    <source>
        <dbReference type="ARBA" id="ARBA00006935"/>
    </source>
</evidence>
<dbReference type="InterPro" id="IPR017441">
    <property type="entry name" value="Protein_kinase_ATP_BS"/>
</dbReference>
<dbReference type="Pfam" id="PF00069">
    <property type="entry name" value="Pkinase"/>
    <property type="match status" value="1"/>
</dbReference>